<dbReference type="InterPro" id="IPR023574">
    <property type="entry name" value="Ribosomal_uL4_dom_sf"/>
</dbReference>
<dbReference type="OrthoDB" id="9803201at2"/>
<comment type="function">
    <text evidence="5">Forms part of the polypeptide exit tunnel.</text>
</comment>
<sequence>MASLPVYDSAGKEVGKYEISPEDISATINKQLLHDVVVMYQASARQGTHKTKSRSEVAGSGKKMYRQKGTGNARAGSRRSNIRRGGGHAFARRPRDYSYRLPRKAVRAATRMAIAGKIRDEQVAVIDKLAMETPKTSEIAGMLKGMGLCGSTTLIATAEVSSAVHKSARNIQGVSVMPVCDLNALEVLKPKKVLFTREALDQLKNGVPPKAQPEAATSGEEA</sequence>
<keyword evidence="5" id="KW-0699">rRNA-binding</keyword>
<dbReference type="Pfam" id="PF00573">
    <property type="entry name" value="Ribosomal_L4"/>
    <property type="match status" value="1"/>
</dbReference>
<keyword evidence="5" id="KW-0694">RNA-binding</keyword>
<proteinExistence type="inferred from homology"/>
<evidence type="ECO:0000256" key="1">
    <source>
        <dbReference type="ARBA" id="ARBA00010528"/>
    </source>
</evidence>
<dbReference type="Gene3D" id="3.40.1370.10">
    <property type="match status" value="1"/>
</dbReference>
<organism evidence="7 8">
    <name type="scientific">Mariniblastus fucicola</name>
    <dbReference type="NCBI Taxonomy" id="980251"/>
    <lineage>
        <taxon>Bacteria</taxon>
        <taxon>Pseudomonadati</taxon>
        <taxon>Planctomycetota</taxon>
        <taxon>Planctomycetia</taxon>
        <taxon>Pirellulales</taxon>
        <taxon>Pirellulaceae</taxon>
        <taxon>Mariniblastus</taxon>
    </lineage>
</organism>
<dbReference type="PANTHER" id="PTHR10746">
    <property type="entry name" value="50S RIBOSOMAL PROTEIN L4"/>
    <property type="match status" value="1"/>
</dbReference>
<feature type="region of interest" description="Disordered" evidence="6">
    <location>
        <begin position="44"/>
        <end position="94"/>
    </location>
</feature>
<comment type="subunit">
    <text evidence="5">Part of the 50S ribosomal subunit.</text>
</comment>
<evidence type="ECO:0000256" key="6">
    <source>
        <dbReference type="SAM" id="MobiDB-lite"/>
    </source>
</evidence>
<dbReference type="GO" id="GO:0019843">
    <property type="term" value="F:rRNA binding"/>
    <property type="evidence" value="ECO:0007669"/>
    <property type="project" value="UniProtKB-UniRule"/>
</dbReference>
<dbReference type="AlphaFoldDB" id="A0A5B9P571"/>
<reference evidence="7 8" key="1">
    <citation type="submission" date="2019-08" db="EMBL/GenBank/DDBJ databases">
        <title>Deep-cultivation of Planctomycetes and their phenomic and genomic characterization uncovers novel biology.</title>
        <authorList>
            <person name="Wiegand S."/>
            <person name="Jogler M."/>
            <person name="Boedeker C."/>
            <person name="Pinto D."/>
            <person name="Vollmers J."/>
            <person name="Rivas-Marin E."/>
            <person name="Kohn T."/>
            <person name="Peeters S.H."/>
            <person name="Heuer A."/>
            <person name="Rast P."/>
            <person name="Oberbeckmann S."/>
            <person name="Bunk B."/>
            <person name="Jeske O."/>
            <person name="Meyerdierks A."/>
            <person name="Storesund J.E."/>
            <person name="Kallscheuer N."/>
            <person name="Luecker S."/>
            <person name="Lage O.M."/>
            <person name="Pohl T."/>
            <person name="Merkel B.J."/>
            <person name="Hornburger P."/>
            <person name="Mueller R.-W."/>
            <person name="Bruemmer F."/>
            <person name="Labrenz M."/>
            <person name="Spormann A.M."/>
            <person name="Op den Camp H."/>
            <person name="Overmann J."/>
            <person name="Amann R."/>
            <person name="Jetten M.S.M."/>
            <person name="Mascher T."/>
            <person name="Medema M.H."/>
            <person name="Devos D.P."/>
            <person name="Kaster A.-K."/>
            <person name="Ovreas L."/>
            <person name="Rohde M."/>
            <person name="Galperin M.Y."/>
            <person name="Jogler C."/>
        </authorList>
    </citation>
    <scope>NUCLEOTIDE SEQUENCE [LARGE SCALE GENOMIC DNA]</scope>
    <source>
        <strain evidence="7 8">FC18</strain>
    </source>
</reference>
<keyword evidence="8" id="KW-1185">Reference proteome</keyword>
<dbReference type="GO" id="GO:0005840">
    <property type="term" value="C:ribosome"/>
    <property type="evidence" value="ECO:0007669"/>
    <property type="project" value="UniProtKB-KW"/>
</dbReference>
<name>A0A5B9P571_9BACT</name>
<gene>
    <name evidence="5 7" type="primary">rplD</name>
    <name evidence="7" type="ORF">MFFC18_12800</name>
</gene>
<dbReference type="KEGG" id="mff:MFFC18_12800"/>
<dbReference type="InterPro" id="IPR002136">
    <property type="entry name" value="Ribosomal_uL4"/>
</dbReference>
<dbReference type="HAMAP" id="MF_01328_B">
    <property type="entry name" value="Ribosomal_uL4_B"/>
    <property type="match status" value="1"/>
</dbReference>
<dbReference type="SUPFAM" id="SSF52166">
    <property type="entry name" value="Ribosomal protein L4"/>
    <property type="match status" value="1"/>
</dbReference>
<dbReference type="InterPro" id="IPR013005">
    <property type="entry name" value="Ribosomal_uL4-like"/>
</dbReference>
<keyword evidence="2 5" id="KW-0689">Ribosomal protein</keyword>
<dbReference type="EMBL" id="CP042912">
    <property type="protein sequence ID" value="QEG21424.1"/>
    <property type="molecule type" value="Genomic_DNA"/>
</dbReference>
<comment type="function">
    <text evidence="5">One of the primary rRNA binding proteins, this protein initially binds near the 5'-end of the 23S rRNA. It is important during the early stages of 50S assembly. It makes multiple contacts with different domains of the 23S rRNA in the assembled 50S subunit and ribosome.</text>
</comment>
<evidence type="ECO:0000256" key="2">
    <source>
        <dbReference type="ARBA" id="ARBA00022980"/>
    </source>
</evidence>
<comment type="similarity">
    <text evidence="1 5">Belongs to the universal ribosomal protein uL4 family.</text>
</comment>
<dbReference type="RefSeq" id="WP_075084389.1">
    <property type="nucleotide sequence ID" value="NZ_CP042912.1"/>
</dbReference>
<accession>A0A5B9P571</accession>
<dbReference type="GO" id="GO:0003735">
    <property type="term" value="F:structural constituent of ribosome"/>
    <property type="evidence" value="ECO:0007669"/>
    <property type="project" value="InterPro"/>
</dbReference>
<evidence type="ECO:0000256" key="4">
    <source>
        <dbReference type="ARBA" id="ARBA00035244"/>
    </source>
</evidence>
<dbReference type="STRING" id="980251.GCA_001642875_01595"/>
<feature type="compositionally biased region" description="Basic residues" evidence="6">
    <location>
        <begin position="76"/>
        <end position="92"/>
    </location>
</feature>
<dbReference type="NCBIfam" id="TIGR03953">
    <property type="entry name" value="rplD_bact"/>
    <property type="match status" value="1"/>
</dbReference>
<protein>
    <recommendedName>
        <fullName evidence="4 5">Large ribosomal subunit protein uL4</fullName>
    </recommendedName>
</protein>
<evidence type="ECO:0000313" key="8">
    <source>
        <dbReference type="Proteomes" id="UP000322214"/>
    </source>
</evidence>
<dbReference type="Proteomes" id="UP000322214">
    <property type="component" value="Chromosome"/>
</dbReference>
<dbReference type="GO" id="GO:1990904">
    <property type="term" value="C:ribonucleoprotein complex"/>
    <property type="evidence" value="ECO:0007669"/>
    <property type="project" value="UniProtKB-KW"/>
</dbReference>
<evidence type="ECO:0000313" key="7">
    <source>
        <dbReference type="EMBL" id="QEG21424.1"/>
    </source>
</evidence>
<evidence type="ECO:0000256" key="3">
    <source>
        <dbReference type="ARBA" id="ARBA00023274"/>
    </source>
</evidence>
<keyword evidence="3 5" id="KW-0687">Ribonucleoprotein</keyword>
<dbReference type="PANTHER" id="PTHR10746:SF6">
    <property type="entry name" value="LARGE RIBOSOMAL SUBUNIT PROTEIN UL4M"/>
    <property type="match status" value="1"/>
</dbReference>
<dbReference type="GO" id="GO:0006412">
    <property type="term" value="P:translation"/>
    <property type="evidence" value="ECO:0007669"/>
    <property type="project" value="UniProtKB-UniRule"/>
</dbReference>
<evidence type="ECO:0000256" key="5">
    <source>
        <dbReference type="HAMAP-Rule" id="MF_01328"/>
    </source>
</evidence>